<evidence type="ECO:0000256" key="2">
    <source>
        <dbReference type="SAM" id="SignalP"/>
    </source>
</evidence>
<dbReference type="PROSITE" id="PS51257">
    <property type="entry name" value="PROKAR_LIPOPROTEIN"/>
    <property type="match status" value="1"/>
</dbReference>
<evidence type="ECO:0000313" key="4">
    <source>
        <dbReference type="EMBL" id="NHC15839.1"/>
    </source>
</evidence>
<evidence type="ECO:0000313" key="5">
    <source>
        <dbReference type="Proteomes" id="UP000800981"/>
    </source>
</evidence>
<dbReference type="Pfam" id="PF06877">
    <property type="entry name" value="RraB"/>
    <property type="match status" value="1"/>
</dbReference>
<dbReference type="Gene3D" id="3.30.70.970">
    <property type="entry name" value="RraB-like"/>
    <property type="match status" value="1"/>
</dbReference>
<dbReference type="InterPro" id="IPR036701">
    <property type="entry name" value="RraB-like_sf"/>
</dbReference>
<feature type="compositionally biased region" description="Low complexity" evidence="1">
    <location>
        <begin position="24"/>
        <end position="46"/>
    </location>
</feature>
<feature type="compositionally biased region" description="Pro residues" evidence="1">
    <location>
        <begin position="66"/>
        <end position="77"/>
    </location>
</feature>
<dbReference type="Proteomes" id="UP000800981">
    <property type="component" value="Unassembled WGS sequence"/>
</dbReference>
<reference evidence="4 5" key="1">
    <citation type="submission" date="2020-03" db="EMBL/GenBank/DDBJ databases">
        <title>Two novel Motilibacter sp.</title>
        <authorList>
            <person name="Liu S."/>
        </authorList>
    </citation>
    <scope>NUCLEOTIDE SEQUENCE [LARGE SCALE GENOMIC DNA]</scope>
    <source>
        <strain evidence="4 5">E257</strain>
    </source>
</reference>
<feature type="domain" description="Regulator of ribonuclease activity B" evidence="3">
    <location>
        <begin position="106"/>
        <end position="202"/>
    </location>
</feature>
<dbReference type="RefSeq" id="WP_166284323.1">
    <property type="nucleotide sequence ID" value="NZ_JAANNP010000059.1"/>
</dbReference>
<dbReference type="EMBL" id="JAANNP010000059">
    <property type="protein sequence ID" value="NHC15839.1"/>
    <property type="molecule type" value="Genomic_DNA"/>
</dbReference>
<feature type="compositionally biased region" description="Low complexity" evidence="1">
    <location>
        <begin position="78"/>
        <end position="99"/>
    </location>
</feature>
<comment type="caution">
    <text evidence="4">The sequence shown here is derived from an EMBL/GenBank/DDBJ whole genome shotgun (WGS) entry which is preliminary data.</text>
</comment>
<feature type="region of interest" description="Disordered" evidence="1">
    <location>
        <begin position="24"/>
        <end position="101"/>
    </location>
</feature>
<dbReference type="InterPro" id="IPR009671">
    <property type="entry name" value="RraB_dom"/>
</dbReference>
<evidence type="ECO:0000256" key="1">
    <source>
        <dbReference type="SAM" id="MobiDB-lite"/>
    </source>
</evidence>
<feature type="signal peptide" evidence="2">
    <location>
        <begin position="1"/>
        <end position="24"/>
    </location>
</feature>
<keyword evidence="2" id="KW-0732">Signal</keyword>
<evidence type="ECO:0000259" key="3">
    <source>
        <dbReference type="Pfam" id="PF06877"/>
    </source>
</evidence>
<sequence length="206" mass="20120">MSFRAGLSPAAGALALLLATAACSGGDEDGTAAPAGPSATTGASAGDPSAPAVPPLASEPAGQPSPVAPSGPAPITPSAPASSTSAPARPSPAGTTTAGFGSLAPADQQVVARALARGLKAGQPVAVEHYARFDDQPTLDSVSTELTVLGLTVTPVVNVRESDSFELTATSSGTLDASFLESDLVAVREVVERNGGTYTGWDAQPG</sequence>
<protein>
    <recommendedName>
        <fullName evidence="3">Regulator of ribonuclease activity B domain-containing protein</fullName>
    </recommendedName>
</protein>
<organism evidence="4 5">
    <name type="scientific">Motilibacter deserti</name>
    <dbReference type="NCBI Taxonomy" id="2714956"/>
    <lineage>
        <taxon>Bacteria</taxon>
        <taxon>Bacillati</taxon>
        <taxon>Actinomycetota</taxon>
        <taxon>Actinomycetes</taxon>
        <taxon>Motilibacterales</taxon>
        <taxon>Motilibacteraceae</taxon>
        <taxon>Motilibacter</taxon>
    </lineage>
</organism>
<keyword evidence="5" id="KW-1185">Reference proteome</keyword>
<gene>
    <name evidence="4" type="ORF">G9H71_18820</name>
</gene>
<accession>A0ABX0H1Z4</accession>
<proteinExistence type="predicted"/>
<dbReference type="SUPFAM" id="SSF89946">
    <property type="entry name" value="Hypothetical protein VC0424"/>
    <property type="match status" value="1"/>
</dbReference>
<name>A0ABX0H1Z4_9ACTN</name>
<feature type="chain" id="PRO_5046049704" description="Regulator of ribonuclease activity B domain-containing protein" evidence="2">
    <location>
        <begin position="25"/>
        <end position="206"/>
    </location>
</feature>